<dbReference type="EMBL" id="PCVN01000125">
    <property type="protein sequence ID" value="PIQ73970.1"/>
    <property type="molecule type" value="Genomic_DNA"/>
</dbReference>
<evidence type="ECO:0000259" key="1">
    <source>
        <dbReference type="Pfam" id="PF00004"/>
    </source>
</evidence>
<proteinExistence type="predicted"/>
<evidence type="ECO:0000313" key="2">
    <source>
        <dbReference type="EMBL" id="PIQ73970.1"/>
    </source>
</evidence>
<dbReference type="Gene3D" id="1.10.8.60">
    <property type="match status" value="1"/>
</dbReference>
<dbReference type="Gene3D" id="3.40.50.300">
    <property type="entry name" value="P-loop containing nucleotide triphosphate hydrolases"/>
    <property type="match status" value="1"/>
</dbReference>
<evidence type="ECO:0000313" key="3">
    <source>
        <dbReference type="Proteomes" id="UP000231550"/>
    </source>
</evidence>
<dbReference type="Proteomes" id="UP000231550">
    <property type="component" value="Unassembled WGS sequence"/>
</dbReference>
<organism evidence="2 3">
    <name type="scientific">Candidatus Portnoybacteria bacterium CG11_big_fil_rev_8_21_14_0_20_44_10</name>
    <dbReference type="NCBI Taxonomy" id="1974818"/>
    <lineage>
        <taxon>Bacteria</taxon>
        <taxon>Candidatus Portnoyibacteriota</taxon>
    </lineage>
</organism>
<sequence>MLKLENIIGMEEAKAKLNETIDALKNGQRPEPVLLVVGSWMGKTYLIRKTVKELAADPEGAAALIIPCYGLRGVSLGAAYEALNAILEEAEKYDPLLLFVDEADLAFPRKPNYDDLVILKRFIRFCAQKKNLAVWFTTPNEDRLYWGFEAVRRIRISALSRDERKKLFQLYRAGKPLADDVNLDELADLTRSRGQLTFSFCVGRKSEQETVFFTATGIAQICDEAARCAIIAFINDKGGEAEAEAAADELFIDQRHLKAAIVEMTIKR</sequence>
<gene>
    <name evidence="2" type="ORF">COV85_04630</name>
</gene>
<reference evidence="2 3" key="1">
    <citation type="submission" date="2017-09" db="EMBL/GenBank/DDBJ databases">
        <title>Depth-based differentiation of microbial function through sediment-hosted aquifers and enrichment of novel symbionts in the deep terrestrial subsurface.</title>
        <authorList>
            <person name="Probst A.J."/>
            <person name="Ladd B."/>
            <person name="Jarett J.K."/>
            <person name="Geller-Mcgrath D.E."/>
            <person name="Sieber C.M."/>
            <person name="Emerson J.B."/>
            <person name="Anantharaman K."/>
            <person name="Thomas B.C."/>
            <person name="Malmstrom R."/>
            <person name="Stieglmeier M."/>
            <person name="Klingl A."/>
            <person name="Woyke T."/>
            <person name="Ryan C.M."/>
            <person name="Banfield J.F."/>
        </authorList>
    </citation>
    <scope>NUCLEOTIDE SEQUENCE [LARGE SCALE GENOMIC DNA]</scope>
    <source>
        <strain evidence="2">CG11_big_fil_rev_8_21_14_0_20_44_10</strain>
    </source>
</reference>
<dbReference type="InterPro" id="IPR027417">
    <property type="entry name" value="P-loop_NTPase"/>
</dbReference>
<dbReference type="AlphaFoldDB" id="A0A2H0KP90"/>
<dbReference type="InterPro" id="IPR003959">
    <property type="entry name" value="ATPase_AAA_core"/>
</dbReference>
<accession>A0A2H0KP90</accession>
<protein>
    <recommendedName>
        <fullName evidence="1">ATPase AAA-type core domain-containing protein</fullName>
    </recommendedName>
</protein>
<dbReference type="GO" id="GO:0005524">
    <property type="term" value="F:ATP binding"/>
    <property type="evidence" value="ECO:0007669"/>
    <property type="project" value="InterPro"/>
</dbReference>
<comment type="caution">
    <text evidence="2">The sequence shown here is derived from an EMBL/GenBank/DDBJ whole genome shotgun (WGS) entry which is preliminary data.</text>
</comment>
<feature type="domain" description="ATPase AAA-type core" evidence="1">
    <location>
        <begin position="41"/>
        <end position="129"/>
    </location>
</feature>
<dbReference type="GO" id="GO:0016887">
    <property type="term" value="F:ATP hydrolysis activity"/>
    <property type="evidence" value="ECO:0007669"/>
    <property type="project" value="InterPro"/>
</dbReference>
<name>A0A2H0KP90_9BACT</name>
<dbReference type="Pfam" id="PF00004">
    <property type="entry name" value="AAA"/>
    <property type="match status" value="1"/>
</dbReference>
<dbReference type="SUPFAM" id="SSF52540">
    <property type="entry name" value="P-loop containing nucleoside triphosphate hydrolases"/>
    <property type="match status" value="1"/>
</dbReference>